<keyword evidence="2" id="KW-1185">Reference proteome</keyword>
<protein>
    <submittedName>
        <fullName evidence="1">Uncharacterized protein</fullName>
    </submittedName>
</protein>
<accession>A0A1E7F8I1</accession>
<proteinExistence type="predicted"/>
<name>A0A1E7F8I1_9STRA</name>
<dbReference type="OrthoDB" id="54947at2759"/>
<evidence type="ECO:0000313" key="1">
    <source>
        <dbReference type="EMBL" id="OEU14133.1"/>
    </source>
</evidence>
<dbReference type="AlphaFoldDB" id="A0A1E7F8I1"/>
<dbReference type="EMBL" id="KV784361">
    <property type="protein sequence ID" value="OEU14133.1"/>
    <property type="molecule type" value="Genomic_DNA"/>
</dbReference>
<evidence type="ECO:0000313" key="2">
    <source>
        <dbReference type="Proteomes" id="UP000095751"/>
    </source>
</evidence>
<dbReference type="InParanoid" id="A0A1E7F8I1"/>
<dbReference type="KEGG" id="fcy:FRACYDRAFT_242486"/>
<gene>
    <name evidence="1" type="ORF">FRACYDRAFT_242486</name>
</gene>
<organism evidence="1 2">
    <name type="scientific">Fragilariopsis cylindrus CCMP1102</name>
    <dbReference type="NCBI Taxonomy" id="635003"/>
    <lineage>
        <taxon>Eukaryota</taxon>
        <taxon>Sar</taxon>
        <taxon>Stramenopiles</taxon>
        <taxon>Ochrophyta</taxon>
        <taxon>Bacillariophyta</taxon>
        <taxon>Bacillariophyceae</taxon>
        <taxon>Bacillariophycidae</taxon>
        <taxon>Bacillariales</taxon>
        <taxon>Bacillariaceae</taxon>
        <taxon>Fragilariopsis</taxon>
    </lineage>
</organism>
<reference evidence="1 2" key="1">
    <citation type="submission" date="2016-09" db="EMBL/GenBank/DDBJ databases">
        <title>Extensive genetic diversity and differential bi-allelic expression allows diatom success in the polar Southern Ocean.</title>
        <authorList>
            <consortium name="DOE Joint Genome Institute"/>
            <person name="Mock T."/>
            <person name="Otillar R.P."/>
            <person name="Strauss J."/>
            <person name="Dupont C."/>
            <person name="Frickenhaus S."/>
            <person name="Maumus F."/>
            <person name="Mcmullan M."/>
            <person name="Sanges R."/>
            <person name="Schmutz J."/>
            <person name="Toseland A."/>
            <person name="Valas R."/>
            <person name="Veluchamy A."/>
            <person name="Ward B.J."/>
            <person name="Allen A."/>
            <person name="Barry K."/>
            <person name="Falciatore A."/>
            <person name="Ferrante M."/>
            <person name="Fortunato A.E."/>
            <person name="Gloeckner G."/>
            <person name="Gruber A."/>
            <person name="Hipkin R."/>
            <person name="Janech M."/>
            <person name="Kroth P."/>
            <person name="Leese F."/>
            <person name="Lindquist E."/>
            <person name="Lyon B.R."/>
            <person name="Martin J."/>
            <person name="Mayer C."/>
            <person name="Parker M."/>
            <person name="Quesneville H."/>
            <person name="Raymond J."/>
            <person name="Uhlig C."/>
            <person name="Valentin K.U."/>
            <person name="Worden A.Z."/>
            <person name="Armbrust E.V."/>
            <person name="Bowler C."/>
            <person name="Green B."/>
            <person name="Moulton V."/>
            <person name="Van Oosterhout C."/>
            <person name="Grigoriev I."/>
        </authorList>
    </citation>
    <scope>NUCLEOTIDE SEQUENCE [LARGE SCALE GENOMIC DNA]</scope>
    <source>
        <strain evidence="1 2">CCMP1102</strain>
    </source>
</reference>
<sequence>MSGSDLAPLVAAVLQDRTVAGMIQENNELKNEIDVLQSREKERLLVQITGTNGTPIHYETSFKNAKRYDDDVDDDIYLQFDKGSGDDITTDGFPLSSLNEIEIRLGGVVVQRFNIEDLNIQFDDESYDEKNRMEYIHIAPRPNGSGPIECVHGRIGPLPLGWGQRHTGGDDMVLTNFLELVADENNDLTRQTLIIEELTFREKDVTGIMSFIKK</sequence>
<dbReference type="Proteomes" id="UP000095751">
    <property type="component" value="Unassembled WGS sequence"/>
</dbReference>